<dbReference type="STRING" id="1165861.A0A0L0VF83"/>
<dbReference type="PANTHER" id="PTHR33069">
    <property type="entry name" value="CHROMOSOME 7, WHOLE GENOME SHOTGUN SEQUENCE-RELATED"/>
    <property type="match status" value="1"/>
</dbReference>
<proteinExistence type="predicted"/>
<protein>
    <submittedName>
        <fullName evidence="1">Uncharacterized protein</fullName>
    </submittedName>
</protein>
<organism evidence="1 2">
    <name type="scientific">Puccinia striiformis f. sp. tritici PST-78</name>
    <dbReference type="NCBI Taxonomy" id="1165861"/>
    <lineage>
        <taxon>Eukaryota</taxon>
        <taxon>Fungi</taxon>
        <taxon>Dikarya</taxon>
        <taxon>Basidiomycota</taxon>
        <taxon>Pucciniomycotina</taxon>
        <taxon>Pucciniomycetes</taxon>
        <taxon>Pucciniales</taxon>
        <taxon>Pucciniaceae</taxon>
        <taxon>Puccinia</taxon>
    </lineage>
</organism>
<dbReference type="Proteomes" id="UP000054564">
    <property type="component" value="Unassembled WGS sequence"/>
</dbReference>
<gene>
    <name evidence="1" type="ORF">PSTG_09059</name>
</gene>
<keyword evidence="2" id="KW-1185">Reference proteome</keyword>
<evidence type="ECO:0000313" key="1">
    <source>
        <dbReference type="EMBL" id="KNE97654.1"/>
    </source>
</evidence>
<dbReference type="EMBL" id="AJIL01000065">
    <property type="protein sequence ID" value="KNE97654.1"/>
    <property type="molecule type" value="Genomic_DNA"/>
</dbReference>
<accession>A0A0L0VF83</accession>
<name>A0A0L0VF83_9BASI</name>
<sequence>MTISADKYEDTPECEKCITEQHRQQGDLIVKGFTSLMDRCEAARRLASTEEGAPFDRLDFKRELVAQLQSSIFPELRQHTNTLADLLQPDASLKGPTPKFDLLLEIQAGLHRTLEQIYSAVQNLCPGGDQAFFTGINDQHLKELKPYRLNGLYTEITMSFSDVYSALFGDFGELFHELKLSTGTGTPSADVASTRECILADVSDCHKVIDLATNWLEGSEFDIVQAPWVHEKYRISEMLETFMLLINRCPELRYRRAPLKPLSEPIIELARELIPVIKLLRLLFEKLSKRGMNKKRLPMYTNMVSDQLESVGKLVQQLVNDLERVKGAFCASSSVAEGETAHMLMSTVGAFKYRISNLFLLISVYFLPIVPDTDGSPTRNYYKSWLASWKASFIIAIDSFVDAAYAFQDEHY</sequence>
<dbReference type="PANTHER" id="PTHR33069:SF3">
    <property type="entry name" value="DYNEIN HEAVY CHAIN TAIL DOMAIN-CONTAINING PROTEIN"/>
    <property type="match status" value="1"/>
</dbReference>
<dbReference type="AlphaFoldDB" id="A0A0L0VF83"/>
<dbReference type="OrthoDB" id="2506958at2759"/>
<reference evidence="2" key="1">
    <citation type="submission" date="2014-03" db="EMBL/GenBank/DDBJ databases">
        <title>The Genome Sequence of Puccinia striiformis f. sp. tritici PST-78.</title>
        <authorList>
            <consortium name="The Broad Institute Genome Sequencing Platform"/>
            <person name="Cuomo C."/>
            <person name="Hulbert S."/>
            <person name="Chen X."/>
            <person name="Walker B."/>
            <person name="Young S.K."/>
            <person name="Zeng Q."/>
            <person name="Gargeya S."/>
            <person name="Fitzgerald M."/>
            <person name="Haas B."/>
            <person name="Abouelleil A."/>
            <person name="Alvarado L."/>
            <person name="Arachchi H.M."/>
            <person name="Berlin A.M."/>
            <person name="Chapman S.B."/>
            <person name="Goldberg J."/>
            <person name="Griggs A."/>
            <person name="Gujja S."/>
            <person name="Hansen M."/>
            <person name="Howarth C."/>
            <person name="Imamovic A."/>
            <person name="Larimer J."/>
            <person name="McCowan C."/>
            <person name="Montmayeur A."/>
            <person name="Murphy C."/>
            <person name="Neiman D."/>
            <person name="Pearson M."/>
            <person name="Priest M."/>
            <person name="Roberts A."/>
            <person name="Saif S."/>
            <person name="Shea T."/>
            <person name="Sisk P."/>
            <person name="Sykes S."/>
            <person name="Wortman J."/>
            <person name="Nusbaum C."/>
            <person name="Birren B."/>
        </authorList>
    </citation>
    <scope>NUCLEOTIDE SEQUENCE [LARGE SCALE GENOMIC DNA]</scope>
    <source>
        <strain evidence="2">race PST-78</strain>
    </source>
</reference>
<comment type="caution">
    <text evidence="1">The sequence shown here is derived from an EMBL/GenBank/DDBJ whole genome shotgun (WGS) entry which is preliminary data.</text>
</comment>
<evidence type="ECO:0000313" key="2">
    <source>
        <dbReference type="Proteomes" id="UP000054564"/>
    </source>
</evidence>